<reference evidence="1" key="2">
    <citation type="submission" date="2023-06" db="EMBL/GenBank/DDBJ databases">
        <authorList>
            <person name="Swenson N.G."/>
            <person name="Wegrzyn J.L."/>
            <person name="Mcevoy S.L."/>
        </authorList>
    </citation>
    <scope>NUCLEOTIDE SEQUENCE</scope>
    <source>
        <strain evidence="1">NS2018</strain>
        <tissue evidence="1">Leaf</tissue>
    </source>
</reference>
<comment type="caution">
    <text evidence="1">The sequence shown here is derived from an EMBL/GenBank/DDBJ whole genome shotgun (WGS) entry which is preliminary data.</text>
</comment>
<dbReference type="EMBL" id="JAUESC010000384">
    <property type="protein sequence ID" value="KAK0581901.1"/>
    <property type="molecule type" value="Genomic_DNA"/>
</dbReference>
<evidence type="ECO:0000313" key="2">
    <source>
        <dbReference type="Proteomes" id="UP001168877"/>
    </source>
</evidence>
<name>A0AA39RWN8_ACESA</name>
<dbReference type="AlphaFoldDB" id="A0AA39RWN8"/>
<reference evidence="1" key="1">
    <citation type="journal article" date="2022" name="Plant J.">
        <title>Strategies of tolerance reflected in two North American maple genomes.</title>
        <authorList>
            <person name="McEvoy S.L."/>
            <person name="Sezen U.U."/>
            <person name="Trouern-Trend A."/>
            <person name="McMahon S.M."/>
            <person name="Schaberg P.G."/>
            <person name="Yang J."/>
            <person name="Wegrzyn J.L."/>
            <person name="Swenson N.G."/>
        </authorList>
    </citation>
    <scope>NUCLEOTIDE SEQUENCE</scope>
    <source>
        <strain evidence="1">NS2018</strain>
    </source>
</reference>
<sequence length="80" mass="9166">MQSYKIYAVEDNYVLEDDFALNGNSNDYGISGLFNEEELWDAEVSRYRDNSSQKLLQAKLSAKGDEAWKDKEAAVWLLVP</sequence>
<protein>
    <submittedName>
        <fullName evidence="1">Uncharacterized protein</fullName>
    </submittedName>
</protein>
<proteinExistence type="predicted"/>
<organism evidence="1 2">
    <name type="scientific">Acer saccharum</name>
    <name type="common">Sugar maple</name>
    <dbReference type="NCBI Taxonomy" id="4024"/>
    <lineage>
        <taxon>Eukaryota</taxon>
        <taxon>Viridiplantae</taxon>
        <taxon>Streptophyta</taxon>
        <taxon>Embryophyta</taxon>
        <taxon>Tracheophyta</taxon>
        <taxon>Spermatophyta</taxon>
        <taxon>Magnoliopsida</taxon>
        <taxon>eudicotyledons</taxon>
        <taxon>Gunneridae</taxon>
        <taxon>Pentapetalae</taxon>
        <taxon>rosids</taxon>
        <taxon>malvids</taxon>
        <taxon>Sapindales</taxon>
        <taxon>Sapindaceae</taxon>
        <taxon>Hippocastanoideae</taxon>
        <taxon>Acereae</taxon>
        <taxon>Acer</taxon>
    </lineage>
</organism>
<keyword evidence="2" id="KW-1185">Reference proteome</keyword>
<accession>A0AA39RWN8</accession>
<gene>
    <name evidence="1" type="ORF">LWI29_019360</name>
</gene>
<dbReference type="Proteomes" id="UP001168877">
    <property type="component" value="Unassembled WGS sequence"/>
</dbReference>
<evidence type="ECO:0000313" key="1">
    <source>
        <dbReference type="EMBL" id="KAK0581901.1"/>
    </source>
</evidence>